<gene>
    <name evidence="7" type="ORF">A6A04_09100</name>
</gene>
<dbReference type="InterPro" id="IPR043128">
    <property type="entry name" value="Rev_trsase/Diguanyl_cyclase"/>
</dbReference>
<evidence type="ECO:0000259" key="6">
    <source>
        <dbReference type="PROSITE" id="PS50173"/>
    </source>
</evidence>
<comment type="caution">
    <text evidence="7">The sequence shown here is derived from an EMBL/GenBank/DDBJ whole genome shotgun (WGS) entry which is preliminary data.</text>
</comment>
<sequence length="415" mass="46244">MRKPTDPERLYLDFDGFFASCEQFAHPHLRGKPVGVVPFAGVGTTCVIACSREAKKRGVSNVMMIKDALRICPDLILQPQNPDLYRRAHNALLSEIAMVIPIDAVKSIDELTCRLDPSQQQHPLAVGDAIKARLLKLVGPWIKCSIGYAANRQLAKMACKAGKPDGNMLWHPRDMPGPLLALRLADVPGIGKNILHRLWAAGVVGMDDLLATQPKQMRALWGNVTGERLWYALHGYDVQPPVSERGMYGHGRVMPPDHRSLAAVKPISRLLLVKAARRMRRDGWSASRLHLWLGMWEDSWSGSVDMAAISDDPGILDALEQLWGKARRALPPRPVIARLGVTLGELSRTDRRQLDLLTNDEPIRQRLEKVTEAIDHLNRRYGRTVVSVGPWTPPPGDHAGGKISYTRIPRAEDFY</sequence>
<dbReference type="GO" id="GO:0006281">
    <property type="term" value="P:DNA repair"/>
    <property type="evidence" value="ECO:0007669"/>
    <property type="project" value="InterPro"/>
</dbReference>
<evidence type="ECO:0000256" key="5">
    <source>
        <dbReference type="ARBA" id="ARBA00049244"/>
    </source>
</evidence>
<dbReference type="Gene3D" id="3.40.1170.60">
    <property type="match status" value="1"/>
</dbReference>
<dbReference type="SUPFAM" id="SSF56672">
    <property type="entry name" value="DNA/RNA polymerases"/>
    <property type="match status" value="1"/>
</dbReference>
<dbReference type="Gene3D" id="1.10.150.20">
    <property type="entry name" value="5' to 3' exonuclease, C-terminal subdomain"/>
    <property type="match status" value="1"/>
</dbReference>
<evidence type="ECO:0000313" key="8">
    <source>
        <dbReference type="Proteomes" id="UP000078428"/>
    </source>
</evidence>
<dbReference type="GO" id="GO:0005829">
    <property type="term" value="C:cytosol"/>
    <property type="evidence" value="ECO:0007669"/>
    <property type="project" value="TreeGrafter"/>
</dbReference>
<dbReference type="GO" id="GO:0003887">
    <property type="term" value="F:DNA-directed DNA polymerase activity"/>
    <property type="evidence" value="ECO:0007669"/>
    <property type="project" value="TreeGrafter"/>
</dbReference>
<dbReference type="PANTHER" id="PTHR11076">
    <property type="entry name" value="DNA REPAIR POLYMERASE UMUC / TRANSFERASE FAMILY MEMBER"/>
    <property type="match status" value="1"/>
</dbReference>
<dbReference type="InterPro" id="IPR017961">
    <property type="entry name" value="DNA_pol_Y-fam_little_finger"/>
</dbReference>
<dbReference type="AlphaFoldDB" id="A0A178M675"/>
<feature type="domain" description="UmuC" evidence="6">
    <location>
        <begin position="9"/>
        <end position="191"/>
    </location>
</feature>
<proteinExistence type="inferred from homology"/>
<dbReference type="InterPro" id="IPR050116">
    <property type="entry name" value="DNA_polymerase-Y"/>
</dbReference>
<comment type="similarity">
    <text evidence="1">Belongs to the DNA polymerase type-Y family.</text>
</comment>
<evidence type="ECO:0000313" key="7">
    <source>
        <dbReference type="EMBL" id="OAN44026.1"/>
    </source>
</evidence>
<dbReference type="STRING" id="1285242.A6A04_09100"/>
<keyword evidence="8" id="KW-1185">Reference proteome</keyword>
<accession>A0A178M675</accession>
<dbReference type="GO" id="GO:0042276">
    <property type="term" value="P:error-prone translesion synthesis"/>
    <property type="evidence" value="ECO:0007669"/>
    <property type="project" value="TreeGrafter"/>
</dbReference>
<organism evidence="7 8">
    <name type="scientific">Paramagnetospirillum marisnigri</name>
    <dbReference type="NCBI Taxonomy" id="1285242"/>
    <lineage>
        <taxon>Bacteria</taxon>
        <taxon>Pseudomonadati</taxon>
        <taxon>Pseudomonadota</taxon>
        <taxon>Alphaproteobacteria</taxon>
        <taxon>Rhodospirillales</taxon>
        <taxon>Magnetospirillaceae</taxon>
        <taxon>Paramagnetospirillum</taxon>
    </lineage>
</organism>
<evidence type="ECO:0000256" key="4">
    <source>
        <dbReference type="ARBA" id="ARBA00025589"/>
    </source>
</evidence>
<evidence type="ECO:0000256" key="1">
    <source>
        <dbReference type="ARBA" id="ARBA00010945"/>
    </source>
</evidence>
<protein>
    <recommendedName>
        <fullName evidence="3">DNA-directed DNA polymerase</fullName>
        <ecNumber evidence="3">2.7.7.7</ecNumber>
    </recommendedName>
</protein>
<dbReference type="Pfam" id="PF00817">
    <property type="entry name" value="IMS"/>
    <property type="match status" value="1"/>
</dbReference>
<dbReference type="InterPro" id="IPR043502">
    <property type="entry name" value="DNA/RNA_pol_sf"/>
</dbReference>
<dbReference type="PROSITE" id="PS50173">
    <property type="entry name" value="UMUC"/>
    <property type="match status" value="1"/>
</dbReference>
<dbReference type="PANTHER" id="PTHR11076:SF34">
    <property type="entry name" value="PROTEIN UMUC"/>
    <property type="match status" value="1"/>
</dbReference>
<evidence type="ECO:0000256" key="2">
    <source>
        <dbReference type="ARBA" id="ARBA00011245"/>
    </source>
</evidence>
<dbReference type="CDD" id="cd00424">
    <property type="entry name" value="PolY"/>
    <property type="match status" value="1"/>
</dbReference>
<comment type="catalytic activity">
    <reaction evidence="5">
        <text>DNA(n) + a 2'-deoxyribonucleoside 5'-triphosphate = DNA(n+1) + diphosphate</text>
        <dbReference type="Rhea" id="RHEA:22508"/>
        <dbReference type="Rhea" id="RHEA-COMP:17339"/>
        <dbReference type="Rhea" id="RHEA-COMP:17340"/>
        <dbReference type="ChEBI" id="CHEBI:33019"/>
        <dbReference type="ChEBI" id="CHEBI:61560"/>
        <dbReference type="ChEBI" id="CHEBI:173112"/>
        <dbReference type="EC" id="2.7.7.7"/>
    </reaction>
</comment>
<comment type="subunit">
    <text evidence="2">Monomer.</text>
</comment>
<dbReference type="Gene3D" id="3.30.70.270">
    <property type="match status" value="1"/>
</dbReference>
<evidence type="ECO:0000256" key="3">
    <source>
        <dbReference type="ARBA" id="ARBA00012417"/>
    </source>
</evidence>
<dbReference type="OrthoDB" id="9808813at2"/>
<dbReference type="GO" id="GO:0009432">
    <property type="term" value="P:SOS response"/>
    <property type="evidence" value="ECO:0007669"/>
    <property type="project" value="TreeGrafter"/>
</dbReference>
<dbReference type="Proteomes" id="UP000078428">
    <property type="component" value="Unassembled WGS sequence"/>
</dbReference>
<dbReference type="InterPro" id="IPR001126">
    <property type="entry name" value="UmuC"/>
</dbReference>
<dbReference type="EMBL" id="LWQT01000120">
    <property type="protein sequence ID" value="OAN44026.1"/>
    <property type="molecule type" value="Genomic_DNA"/>
</dbReference>
<reference evidence="7 8" key="1">
    <citation type="submission" date="2016-04" db="EMBL/GenBank/DDBJ databases">
        <title>Draft genome sequence of freshwater magnetotactic bacteria Magnetospirillum marisnigri SP-1 and Magnetospirillum moscoviense BB-1.</title>
        <authorList>
            <person name="Koziaeva V."/>
            <person name="Dziuba M.V."/>
            <person name="Ivanov T.M."/>
            <person name="Kuznetsov B."/>
            <person name="Grouzdev D.S."/>
        </authorList>
    </citation>
    <scope>NUCLEOTIDE SEQUENCE [LARGE SCALE GENOMIC DNA]</scope>
    <source>
        <strain evidence="7 8">SP-1</strain>
    </source>
</reference>
<dbReference type="RefSeq" id="WP_068495819.1">
    <property type="nucleotide sequence ID" value="NZ_LWQT01000120.1"/>
</dbReference>
<comment type="function">
    <text evidence="4">Poorly processive, error-prone DNA polymerase involved in untargeted mutagenesis. Copies undamaged DNA at stalled replication forks, which arise in vivo from mismatched or misaligned primer ends. These misaligned primers can be extended by PolIV. Exhibits no 3'-5' exonuclease (proofreading) activity. May be involved in translesional synthesis, in conjunction with the beta clamp from PolIII.</text>
</comment>
<dbReference type="GO" id="GO:0003684">
    <property type="term" value="F:damaged DNA binding"/>
    <property type="evidence" value="ECO:0007669"/>
    <property type="project" value="InterPro"/>
</dbReference>
<dbReference type="Pfam" id="PF11799">
    <property type="entry name" value="IMS_C"/>
    <property type="match status" value="1"/>
</dbReference>
<name>A0A178M675_9PROT</name>
<dbReference type="EC" id="2.7.7.7" evidence="3"/>